<dbReference type="AlphaFoldDB" id="A0A7L5DWJ2"/>
<dbReference type="KEGG" id="mrob:HH214_00405"/>
<dbReference type="InterPro" id="IPR053154">
    <property type="entry name" value="c-di-AMP_regulator"/>
</dbReference>
<reference evidence="1 2" key="1">
    <citation type="submission" date="2020-04" db="EMBL/GenBank/DDBJ databases">
        <title>Genome sequencing of novel species.</title>
        <authorList>
            <person name="Heo J."/>
            <person name="Kim S.-J."/>
            <person name="Kim J.-S."/>
            <person name="Hong S.-B."/>
            <person name="Kwon S.-W."/>
        </authorList>
    </citation>
    <scope>NUCLEOTIDE SEQUENCE [LARGE SCALE GENOMIC DNA]</scope>
    <source>
        <strain evidence="1 2">F39-2</strain>
    </source>
</reference>
<dbReference type="PANTHER" id="PTHR37804:SF1">
    <property type="entry name" value="CDAA REGULATORY PROTEIN CDAR"/>
    <property type="match status" value="1"/>
</dbReference>
<dbReference type="Gene3D" id="2.170.120.40">
    <property type="entry name" value="YbbR-like domain"/>
    <property type="match status" value="1"/>
</dbReference>
<organism evidence="1 2">
    <name type="scientific">Mucilaginibacter robiniae</name>
    <dbReference type="NCBI Taxonomy" id="2728022"/>
    <lineage>
        <taxon>Bacteria</taxon>
        <taxon>Pseudomonadati</taxon>
        <taxon>Bacteroidota</taxon>
        <taxon>Sphingobacteriia</taxon>
        <taxon>Sphingobacteriales</taxon>
        <taxon>Sphingobacteriaceae</taxon>
        <taxon>Mucilaginibacter</taxon>
    </lineage>
</organism>
<dbReference type="Gene3D" id="2.170.120.30">
    <property type="match status" value="1"/>
</dbReference>
<dbReference type="EMBL" id="CP051682">
    <property type="protein sequence ID" value="QJD94437.1"/>
    <property type="molecule type" value="Genomic_DNA"/>
</dbReference>
<keyword evidence="2" id="KW-1185">Reference proteome</keyword>
<sequence>MALVKLSASERRRLTAFITCLLVAMVAWVFATLSSTYNFTSKKVISFKNTPLKRAFRSLQSDTAIVTVQGNGWQMLLSKISPDIQPVYVDLHTLEHSNYIALNTQLAQINTQHNQNEKVIAIDPDTLYFDFTNRLSKKVPVQPVLNIKYQSQYKNSSRIVVKPAYIILNGPTNLIDKITSWKTDTLKLQNISNTIDANINLQATKEANINFYPKTVQVHIPVEEFTEKVLSVPVKIINNQHYDNIKVFPQRVKVTFTTPLSRYAEIDEDFFEATADLNFYLQYGYSVLPVKITHAPAYCNIVSIEPQNIDFLIKK</sequence>
<proteinExistence type="predicted"/>
<evidence type="ECO:0000313" key="1">
    <source>
        <dbReference type="EMBL" id="QJD94437.1"/>
    </source>
</evidence>
<protein>
    <submittedName>
        <fullName evidence="1">YbbR-like domain-containing protein</fullName>
    </submittedName>
</protein>
<dbReference type="RefSeq" id="WP_169605456.1">
    <property type="nucleotide sequence ID" value="NZ_CP051682.1"/>
</dbReference>
<dbReference type="Proteomes" id="UP000503278">
    <property type="component" value="Chromosome"/>
</dbReference>
<accession>A0A7L5DWJ2</accession>
<dbReference type="PANTHER" id="PTHR37804">
    <property type="entry name" value="CDAA REGULATORY PROTEIN CDAR"/>
    <property type="match status" value="1"/>
</dbReference>
<name>A0A7L5DWJ2_9SPHI</name>
<gene>
    <name evidence="1" type="ORF">HH214_00405</name>
</gene>
<evidence type="ECO:0000313" key="2">
    <source>
        <dbReference type="Proteomes" id="UP000503278"/>
    </source>
</evidence>